<keyword evidence="2" id="KW-1185">Reference proteome</keyword>
<dbReference type="EMBL" id="QWFX01000013">
    <property type="protein sequence ID" value="RIJ28338.1"/>
    <property type="molecule type" value="Genomic_DNA"/>
</dbReference>
<gene>
    <name evidence="1" type="ORF">D1223_13165</name>
</gene>
<sequence length="92" mass="10972">MQHDDFRKQLSGGGLLTAEIIYYRPDFPKLLQSFVWQTVDMAPKFPRLAQFLDHWRREIEAVIHSINIAHNDMLRPAQVRWVDEELKIQKLN</sequence>
<dbReference type="OrthoDB" id="9811054at2"/>
<accession>A0A399RA97</accession>
<organism evidence="1 2">
    <name type="scientific">Henriciella mobilis</name>
    <dbReference type="NCBI Taxonomy" id="2305467"/>
    <lineage>
        <taxon>Bacteria</taxon>
        <taxon>Pseudomonadati</taxon>
        <taxon>Pseudomonadota</taxon>
        <taxon>Alphaproteobacteria</taxon>
        <taxon>Hyphomonadales</taxon>
        <taxon>Hyphomonadaceae</taxon>
        <taxon>Henriciella</taxon>
    </lineage>
</organism>
<dbReference type="Pfam" id="PF06233">
    <property type="entry name" value="Usg"/>
    <property type="match status" value="1"/>
</dbReference>
<evidence type="ECO:0000313" key="2">
    <source>
        <dbReference type="Proteomes" id="UP000266385"/>
    </source>
</evidence>
<evidence type="ECO:0008006" key="3">
    <source>
        <dbReference type="Google" id="ProtNLM"/>
    </source>
</evidence>
<protein>
    <recommendedName>
        <fullName evidence="3">Protein usg</fullName>
    </recommendedName>
</protein>
<comment type="caution">
    <text evidence="1">The sequence shown here is derived from an EMBL/GenBank/DDBJ whole genome shotgun (WGS) entry which is preliminary data.</text>
</comment>
<proteinExistence type="predicted"/>
<dbReference type="AlphaFoldDB" id="A0A399RA97"/>
<dbReference type="InterPro" id="IPR009354">
    <property type="entry name" value="Usg"/>
</dbReference>
<name>A0A399RA97_9PROT</name>
<dbReference type="Proteomes" id="UP000266385">
    <property type="component" value="Unassembled WGS sequence"/>
</dbReference>
<dbReference type="RefSeq" id="WP_119376873.1">
    <property type="nucleotide sequence ID" value="NZ_QWFX01000013.1"/>
</dbReference>
<evidence type="ECO:0000313" key="1">
    <source>
        <dbReference type="EMBL" id="RIJ28338.1"/>
    </source>
</evidence>
<reference evidence="1 2" key="1">
    <citation type="submission" date="2018-08" db="EMBL/GenBank/DDBJ databases">
        <title>Henriciella mobilis sp. nov., isolated from seawater.</title>
        <authorList>
            <person name="Cheng H."/>
            <person name="Wu Y.-H."/>
            <person name="Xu X.-W."/>
            <person name="Guo L.-L."/>
        </authorList>
    </citation>
    <scope>NUCLEOTIDE SEQUENCE [LARGE SCALE GENOMIC DNA]</scope>
    <source>
        <strain evidence="1 2">JN25</strain>
    </source>
</reference>